<sequence length="734" mass="81848">MTPYPKYKPNRPSILRSFALLLLLLVCLKLHAQQPDRILQIQNKLEVLSLENTELKEQLKLEINVTNVTLPNFLIAVSKVHGLNLSVSPDISNITIVNNFSDVTVADLLVFLCKQYDLDIDFTGNILFVKRYIPPVEKVFEKEVLVRFNPTDQTLSLDLQNDALGKVFRKIMDVSGKNLLFSQGMENQPLNLYINNVPFDAAMEKLAVMHQLSFSKSRDGFYLFNRLDDPVSNNSRVRRSLGKSPLNYQVLDTVNKILHVDFINTPIASIIKELSFDLKLDVYTATPLEEAGNVTFNATNILFDDLLTHIFESKQNSSPFSQVPDAQASRPARGNVQAAASLPVHFTFKKENNIYFFGTADQLSLREVEIVQLMYRSVELLSDPSSFSGGYRSAGRTSSANVNFFGSNGQNNFQNQNTNINRRSVNTRSSGFSNYADGAEALVNILPDEIKADLDIKVDFELNSFLVSGPSSNINRFKKFIREIDKPVPVVLIEVMILEVKRSATVETGISWGIGDQPVSTQGKLFPETDLTLGANTVNKIIGGFDGFGSFNIGRVVPDFFATIKAMEENGNIRIRSTPKLSTLNGHRANLSIGETTYYVITNQNFFGSQIPTASEVRNYAPIDAELAVSIKPLVSGNGQVTLDINVIQSDFSGERIEEDAPPGLTSREFSSIIRMQNQDLAILGGLEEKLKNDSGNGVPLLARVPVIKWLFSKRRREDTKQKLTILIKPTVIY</sequence>
<dbReference type="PANTHER" id="PTHR30332">
    <property type="entry name" value="PROBABLE GENERAL SECRETION PATHWAY PROTEIN D"/>
    <property type="match status" value="1"/>
</dbReference>
<feature type="domain" description="Type II/III secretion system secretin-like" evidence="2">
    <location>
        <begin position="566"/>
        <end position="733"/>
    </location>
</feature>
<comment type="caution">
    <text evidence="3">The sequence shown here is derived from an EMBL/GenBank/DDBJ whole genome shotgun (WGS) entry which is preliminary data.</text>
</comment>
<dbReference type="PANTHER" id="PTHR30332:SF17">
    <property type="entry name" value="TYPE IV PILIATION SYSTEM PROTEIN DR_0774-RELATED"/>
    <property type="match status" value="1"/>
</dbReference>
<dbReference type="InterPro" id="IPR050810">
    <property type="entry name" value="Bact_Secretion_Sys_Channel"/>
</dbReference>
<keyword evidence="4" id="KW-1185">Reference proteome</keyword>
<dbReference type="InterPro" id="IPR001775">
    <property type="entry name" value="GspD/PilQ"/>
</dbReference>
<dbReference type="AlphaFoldDB" id="A0A6L9ECG2"/>
<name>A0A6L9ECG2_9FLAO</name>
<dbReference type="Pfam" id="PF00263">
    <property type="entry name" value="Secretin"/>
    <property type="match status" value="1"/>
</dbReference>
<proteinExistence type="inferred from homology"/>
<dbReference type="InterPro" id="IPR004846">
    <property type="entry name" value="T2SS/T3SS_dom"/>
</dbReference>
<dbReference type="GO" id="GO:0009306">
    <property type="term" value="P:protein secretion"/>
    <property type="evidence" value="ECO:0007669"/>
    <property type="project" value="InterPro"/>
</dbReference>
<dbReference type="PRINTS" id="PR00811">
    <property type="entry name" value="BCTERIALGSPD"/>
</dbReference>
<evidence type="ECO:0000256" key="1">
    <source>
        <dbReference type="RuleBase" id="RU004003"/>
    </source>
</evidence>
<accession>A0A6L9ECG2</accession>
<organism evidence="3 4">
    <name type="scientific">Poritiphilus flavus</name>
    <dbReference type="NCBI Taxonomy" id="2697053"/>
    <lineage>
        <taxon>Bacteria</taxon>
        <taxon>Pseudomonadati</taxon>
        <taxon>Bacteroidota</taxon>
        <taxon>Flavobacteriia</taxon>
        <taxon>Flavobacteriales</taxon>
        <taxon>Flavobacteriaceae</taxon>
        <taxon>Poritiphilus</taxon>
    </lineage>
</organism>
<dbReference type="Gene3D" id="3.55.50.30">
    <property type="match status" value="1"/>
</dbReference>
<gene>
    <name evidence="3" type="ORF">GTQ38_10270</name>
</gene>
<dbReference type="Proteomes" id="UP000475249">
    <property type="component" value="Unassembled WGS sequence"/>
</dbReference>
<evidence type="ECO:0000313" key="3">
    <source>
        <dbReference type="EMBL" id="NAS12386.1"/>
    </source>
</evidence>
<comment type="similarity">
    <text evidence="1">Belongs to the bacterial secretin family.</text>
</comment>
<dbReference type="EMBL" id="WXYO01000004">
    <property type="protein sequence ID" value="NAS12386.1"/>
    <property type="molecule type" value="Genomic_DNA"/>
</dbReference>
<evidence type="ECO:0000259" key="2">
    <source>
        <dbReference type="Pfam" id="PF00263"/>
    </source>
</evidence>
<reference evidence="3 4" key="1">
    <citation type="submission" date="2020-01" db="EMBL/GenBank/DDBJ databases">
        <title>Bacteria diversity of Porities sp.</title>
        <authorList>
            <person name="Wang G."/>
        </authorList>
    </citation>
    <scope>NUCLEOTIDE SEQUENCE [LARGE SCALE GENOMIC DNA]</scope>
    <source>
        <strain evidence="3 4">R33</strain>
    </source>
</reference>
<protein>
    <submittedName>
        <fullName evidence="3">General secretion pathway protein GspD</fullName>
    </submittedName>
</protein>
<dbReference type="RefSeq" id="WP_161435417.1">
    <property type="nucleotide sequence ID" value="NZ_WXYO01000004.1"/>
</dbReference>
<evidence type="ECO:0000313" key="4">
    <source>
        <dbReference type="Proteomes" id="UP000475249"/>
    </source>
</evidence>
<dbReference type="GO" id="GO:0015627">
    <property type="term" value="C:type II protein secretion system complex"/>
    <property type="evidence" value="ECO:0007669"/>
    <property type="project" value="TreeGrafter"/>
</dbReference>